<sequence>MAEATGLGSINNDHLVASTSGNGSVALSPHSQRGFFSRAWWRASWWWSSAARVDAEAEQEFEAALAAGAGEDFSDLDTLGFLKYGPELHDRSTRPLVIVCAAAFPAAVVPRERLYRYIVKAMHGVLRAAGETGQYSMVWAHTNAKWGSNCPGAAWLWHVYERLLPSRVRTGVHTLHVLHCDGTLWGATLALMPWLTGKVWAKVNWVPRVEFLWEYMDKAAVLPLLPEYVTEHDAFLEGQPLADYGLVAPPAEVAGLAAMAGTGPAPMGALNMAPPL</sequence>
<dbReference type="EMBL" id="HBFB01014897">
    <property type="protein sequence ID" value="CAD8678244.1"/>
    <property type="molecule type" value="Transcribed_RNA"/>
</dbReference>
<dbReference type="PANTHER" id="PTHR48411">
    <property type="entry name" value="OS01G0948300 PROTEIN"/>
    <property type="match status" value="1"/>
</dbReference>
<reference evidence="2" key="1">
    <citation type="submission" date="2021-01" db="EMBL/GenBank/DDBJ databases">
        <authorList>
            <person name="Corre E."/>
            <person name="Pelletier E."/>
            <person name="Niang G."/>
            <person name="Scheremetjew M."/>
            <person name="Finn R."/>
            <person name="Kale V."/>
            <person name="Holt S."/>
            <person name="Cochrane G."/>
            <person name="Meng A."/>
            <person name="Brown T."/>
            <person name="Cohen L."/>
        </authorList>
    </citation>
    <scope>NUCLEOTIDE SEQUENCE</scope>
    <source>
        <strain evidence="2">SAG 11-49</strain>
    </source>
</reference>
<dbReference type="PANTHER" id="PTHR48411:SF1">
    <property type="entry name" value="OS01G0948300 PROTEIN"/>
    <property type="match status" value="1"/>
</dbReference>
<dbReference type="InterPro" id="IPR001251">
    <property type="entry name" value="CRAL-TRIO_dom"/>
</dbReference>
<dbReference type="Pfam" id="PF13716">
    <property type="entry name" value="CRAL_TRIO_2"/>
    <property type="match status" value="1"/>
</dbReference>
<dbReference type="Gene3D" id="3.40.525.10">
    <property type="entry name" value="CRAL-TRIO lipid binding domain"/>
    <property type="match status" value="1"/>
</dbReference>
<evidence type="ECO:0000259" key="1">
    <source>
        <dbReference type="Pfam" id="PF13716"/>
    </source>
</evidence>
<evidence type="ECO:0000313" key="2">
    <source>
        <dbReference type="EMBL" id="CAD8678244.1"/>
    </source>
</evidence>
<proteinExistence type="predicted"/>
<feature type="domain" description="CRAL-TRIO" evidence="1">
    <location>
        <begin position="94"/>
        <end position="234"/>
    </location>
</feature>
<name>A0A7S0RJ18_9CHLO</name>
<organism evidence="2">
    <name type="scientific">Chlamydomonas leiostraca</name>
    <dbReference type="NCBI Taxonomy" id="1034604"/>
    <lineage>
        <taxon>Eukaryota</taxon>
        <taxon>Viridiplantae</taxon>
        <taxon>Chlorophyta</taxon>
        <taxon>core chlorophytes</taxon>
        <taxon>Chlorophyceae</taxon>
        <taxon>CS clade</taxon>
        <taxon>Chlamydomonadales</taxon>
        <taxon>Chlamydomonadaceae</taxon>
        <taxon>Chlamydomonas</taxon>
    </lineage>
</organism>
<accession>A0A7S0RJ18</accession>
<dbReference type="AlphaFoldDB" id="A0A7S0RJ18"/>
<gene>
    <name evidence="2" type="ORF">CLEI1391_LOCUS8432</name>
</gene>
<protein>
    <recommendedName>
        <fullName evidence="1">CRAL-TRIO domain-containing protein</fullName>
    </recommendedName>
</protein>
<dbReference type="InterPro" id="IPR036865">
    <property type="entry name" value="CRAL-TRIO_dom_sf"/>
</dbReference>